<dbReference type="InterPro" id="IPR023404">
    <property type="entry name" value="rSAM_horseshoe"/>
</dbReference>
<dbReference type="GO" id="GO:0051539">
    <property type="term" value="F:4 iron, 4 sulfur cluster binding"/>
    <property type="evidence" value="ECO:0007669"/>
    <property type="project" value="UniProtKB-UniRule"/>
</dbReference>
<dbReference type="InterPro" id="IPR006638">
    <property type="entry name" value="Elp3/MiaA/NifB-like_rSAM"/>
</dbReference>
<dbReference type="SFLD" id="SFLDS00029">
    <property type="entry name" value="Radical_SAM"/>
    <property type="match status" value="1"/>
</dbReference>
<accession>A0A4R6ZNA3</accession>
<evidence type="ECO:0000259" key="4">
    <source>
        <dbReference type="PROSITE" id="PS51918"/>
    </source>
</evidence>
<dbReference type="InterPro" id="IPR034505">
    <property type="entry name" value="Coproporphyrinogen-III_oxidase"/>
</dbReference>
<gene>
    <name evidence="5" type="ORF">DFP96_104248</name>
</gene>
<evidence type="ECO:0000256" key="2">
    <source>
        <dbReference type="ARBA" id="ARBA00017228"/>
    </source>
</evidence>
<dbReference type="Pfam" id="PF06969">
    <property type="entry name" value="HemN_C"/>
    <property type="match status" value="1"/>
</dbReference>
<protein>
    <recommendedName>
        <fullName evidence="2 3">Heme chaperone HemW</fullName>
    </recommendedName>
</protein>
<dbReference type="InterPro" id="IPR058240">
    <property type="entry name" value="rSAM_sf"/>
</dbReference>
<dbReference type="STRING" id="1265846.PROCOU_01884"/>
<comment type="function">
    <text evidence="3">Probably acts as a heme chaperone, transferring heme to an unknown acceptor. Binds one molecule of heme per monomer, possibly covalently. Binds 1 [4Fe-4S] cluster. The cluster is coordinated with 3 cysteines and an exchangeable S-adenosyl-L-methionine.</text>
</comment>
<evidence type="ECO:0000313" key="6">
    <source>
        <dbReference type="Proteomes" id="UP000295558"/>
    </source>
</evidence>
<keyword evidence="3" id="KW-0408">Iron</keyword>
<dbReference type="GO" id="GO:0004109">
    <property type="term" value="F:coproporphyrinogen oxidase activity"/>
    <property type="evidence" value="ECO:0007669"/>
    <property type="project" value="InterPro"/>
</dbReference>
<comment type="caution">
    <text evidence="5">The sequence shown here is derived from an EMBL/GenBank/DDBJ whole genome shotgun (WGS) entry which is preliminary data.</text>
</comment>
<name>A0A4R6ZNA3_9LIST</name>
<dbReference type="PANTHER" id="PTHR13932">
    <property type="entry name" value="COPROPORPHYRINIGEN III OXIDASE"/>
    <property type="match status" value="1"/>
</dbReference>
<keyword evidence="3" id="KW-0949">S-adenosyl-L-methionine</keyword>
<dbReference type="GO" id="GO:0006779">
    <property type="term" value="P:porphyrin-containing compound biosynthetic process"/>
    <property type="evidence" value="ECO:0007669"/>
    <property type="project" value="InterPro"/>
</dbReference>
<dbReference type="SFLD" id="SFLDG01082">
    <property type="entry name" value="B12-binding_domain_containing"/>
    <property type="match status" value="1"/>
</dbReference>
<comment type="subcellular location">
    <subcellularLocation>
        <location evidence="3">Cytoplasm</location>
    </subcellularLocation>
</comment>
<reference evidence="5 6" key="1">
    <citation type="submission" date="2019-03" db="EMBL/GenBank/DDBJ databases">
        <title>Genomic Encyclopedia of Type Strains, Phase III (KMG-III): the genomes of soil and plant-associated and newly described type strains.</title>
        <authorList>
            <person name="Whitman W."/>
        </authorList>
    </citation>
    <scope>NUCLEOTIDE SEQUENCE [LARGE SCALE GENOMIC DNA]</scope>
    <source>
        <strain evidence="5 6">CECT 7972</strain>
    </source>
</reference>
<keyword evidence="3" id="KW-0963">Cytoplasm</keyword>
<dbReference type="GO" id="GO:0046872">
    <property type="term" value="F:metal ion binding"/>
    <property type="evidence" value="ECO:0007669"/>
    <property type="project" value="UniProtKB-UniRule"/>
</dbReference>
<dbReference type="SFLD" id="SFLDF00562">
    <property type="entry name" value="HemN-like__clustered_with_heat"/>
    <property type="match status" value="1"/>
</dbReference>
<dbReference type="SFLD" id="SFLDG01065">
    <property type="entry name" value="anaerobic_coproporphyrinogen-I"/>
    <property type="match status" value="1"/>
</dbReference>
<feature type="domain" description="Radical SAM core" evidence="4">
    <location>
        <begin position="1"/>
        <end position="232"/>
    </location>
</feature>
<dbReference type="AlphaFoldDB" id="A0A4R6ZNA3"/>
<keyword evidence="3" id="KW-0143">Chaperone</keyword>
<comment type="similarity">
    <text evidence="1">Belongs to the anaerobic coproporphyrinogen-III oxidase family. HemW subfamily.</text>
</comment>
<keyword evidence="3" id="KW-0349">Heme</keyword>
<evidence type="ECO:0000313" key="5">
    <source>
        <dbReference type="EMBL" id="TDR53654.1"/>
    </source>
</evidence>
<dbReference type="Pfam" id="PF04055">
    <property type="entry name" value="Radical_SAM"/>
    <property type="match status" value="1"/>
</dbReference>
<dbReference type="SFLD" id="SFLDF00288">
    <property type="entry name" value="HemN-like__clustered_with_nucl"/>
    <property type="match status" value="1"/>
</dbReference>
<keyword evidence="6" id="KW-1185">Reference proteome</keyword>
<dbReference type="InterPro" id="IPR010723">
    <property type="entry name" value="HemN_C"/>
</dbReference>
<dbReference type="Proteomes" id="UP000295558">
    <property type="component" value="Unassembled WGS sequence"/>
</dbReference>
<dbReference type="EMBL" id="SNZK01000004">
    <property type="protein sequence ID" value="TDR53654.1"/>
    <property type="molecule type" value="Genomic_DNA"/>
</dbReference>
<keyword evidence="3" id="KW-0004">4Fe-4S</keyword>
<dbReference type="PROSITE" id="PS51918">
    <property type="entry name" value="RADICAL_SAM"/>
    <property type="match status" value="1"/>
</dbReference>
<dbReference type="PANTHER" id="PTHR13932:SF5">
    <property type="entry name" value="RADICAL S-ADENOSYL METHIONINE DOMAIN-CONTAINING PROTEIN 1, MITOCHONDRIAL"/>
    <property type="match status" value="1"/>
</dbReference>
<organism evidence="5 6">
    <name type="scientific">Listeria rocourtiae</name>
    <dbReference type="NCBI Taxonomy" id="647910"/>
    <lineage>
        <taxon>Bacteria</taxon>
        <taxon>Bacillati</taxon>
        <taxon>Bacillota</taxon>
        <taxon>Bacilli</taxon>
        <taxon>Bacillales</taxon>
        <taxon>Listeriaceae</taxon>
        <taxon>Listeria</taxon>
    </lineage>
</organism>
<dbReference type="RefSeq" id="WP_036069251.1">
    <property type="nucleotide sequence ID" value="NZ_JAASUO010000001.1"/>
</dbReference>
<evidence type="ECO:0000256" key="1">
    <source>
        <dbReference type="ARBA" id="ARBA00006100"/>
    </source>
</evidence>
<dbReference type="Gene3D" id="3.80.30.20">
    <property type="entry name" value="tm_1862 like domain"/>
    <property type="match status" value="1"/>
</dbReference>
<keyword evidence="3" id="KW-0411">Iron-sulfur</keyword>
<proteinExistence type="inferred from homology"/>
<keyword evidence="3" id="KW-0479">Metal-binding</keyword>
<dbReference type="InterPro" id="IPR007197">
    <property type="entry name" value="rSAM"/>
</dbReference>
<dbReference type="OrthoDB" id="9808022at2"/>
<sequence length="375" mass="42909">MTAIYIHIPFCEHICYYCDFNKVFLEGQPVDKYVDLLIKEMEMVTEKQVMKPVETIFVGGGTPTTLTEAQLTRLCSAVQRLFPIAKEAEFSFEANPGDLSVSKLQVMKDHGVNRLSMGVQSFNNELLKKIGRIHTVDDVYQSVNNAKQVGFENVSIDLIFSLPGQTEADFEDTLTKALNLDLPHYSAYSLIIEPKTIFYNLMQKGKLLLPGEDAEANMYEMLMSTMEKHGRRQYEISNFAKPGFESRHNIVYWSNEHYFGFGAGAHGYVGETRYANYGPLKKYMQPLEKNELPIFQQKELTLKEKMEEEMFLGLRKVVGVDKAQFQAKFGQPLDTTFARAIEKTTEKGWLESTQGSIRLTRRGRFLGNNVFQEFL</sequence>
<dbReference type="NCBIfam" id="TIGR00539">
    <property type="entry name" value="hemN_rel"/>
    <property type="match status" value="1"/>
</dbReference>
<dbReference type="SUPFAM" id="SSF102114">
    <property type="entry name" value="Radical SAM enzymes"/>
    <property type="match status" value="1"/>
</dbReference>
<dbReference type="SMART" id="SM00729">
    <property type="entry name" value="Elp3"/>
    <property type="match status" value="1"/>
</dbReference>
<dbReference type="GO" id="GO:0005737">
    <property type="term" value="C:cytoplasm"/>
    <property type="evidence" value="ECO:0007669"/>
    <property type="project" value="UniProtKB-SubCell"/>
</dbReference>
<dbReference type="InterPro" id="IPR004559">
    <property type="entry name" value="HemW-like"/>
</dbReference>
<evidence type="ECO:0000256" key="3">
    <source>
        <dbReference type="RuleBase" id="RU364116"/>
    </source>
</evidence>